<feature type="compositionally biased region" description="Acidic residues" evidence="1">
    <location>
        <begin position="77"/>
        <end position="107"/>
    </location>
</feature>
<evidence type="ECO:0000313" key="2">
    <source>
        <dbReference type="EMBL" id="KAE8250812.1"/>
    </source>
</evidence>
<dbReference type="Proteomes" id="UP000077521">
    <property type="component" value="Unassembled WGS sequence"/>
</dbReference>
<organism evidence="2 3">
    <name type="scientific">Tilletia indica</name>
    <dbReference type="NCBI Taxonomy" id="43049"/>
    <lineage>
        <taxon>Eukaryota</taxon>
        <taxon>Fungi</taxon>
        <taxon>Dikarya</taxon>
        <taxon>Basidiomycota</taxon>
        <taxon>Ustilaginomycotina</taxon>
        <taxon>Exobasidiomycetes</taxon>
        <taxon>Tilletiales</taxon>
        <taxon>Tilletiaceae</taxon>
        <taxon>Tilletia</taxon>
    </lineage>
</organism>
<proteinExistence type="predicted"/>
<gene>
    <name evidence="2" type="ORF">A4X13_0g4361</name>
</gene>
<feature type="compositionally biased region" description="Low complexity" evidence="1">
    <location>
        <begin position="1244"/>
        <end position="1255"/>
    </location>
</feature>
<reference evidence="2" key="1">
    <citation type="submission" date="2016-04" db="EMBL/GenBank/DDBJ databases">
        <authorList>
            <person name="Nguyen H.D."/>
            <person name="Samba Siva P."/>
            <person name="Cullis J."/>
            <person name="Levesque C.A."/>
            <person name="Hambleton S."/>
        </authorList>
    </citation>
    <scope>NUCLEOTIDE SEQUENCE</scope>
    <source>
        <strain evidence="2">DAOMC 236416</strain>
    </source>
</reference>
<feature type="compositionally biased region" description="Acidic residues" evidence="1">
    <location>
        <begin position="1004"/>
        <end position="1017"/>
    </location>
</feature>
<dbReference type="PANTHER" id="PTHR48125:SF10">
    <property type="entry name" value="OS12G0136300 PROTEIN"/>
    <property type="match status" value="1"/>
</dbReference>
<feature type="compositionally biased region" description="Low complexity" evidence="1">
    <location>
        <begin position="1072"/>
        <end position="1106"/>
    </location>
</feature>
<sequence length="1924" mass="199559">MPAVKRKAGPSGTSGPASESPAKKVKPKVKGTGSNPSSANSTPSRPKARPLGKAKAQATAASKKRAASPSTDSYHDSEEDELDSDQPKEIDEEGSDGTWQEGDDDEDGPRKNNGKKKAGSPNKNGAKGGARAKRRNSAGSSSQPAPKIPRRQPLMIGDKLSPLEELVESDSDDSLASWSNEDVEHWQPSSAQPSGSDVLLVGNILRFRVHPRRGFGQYRVLWKDAPLYCASWETEHIFLSGEQAESGVSQADIFWASMPGGRPPEAPRPQFGDVPNEASYSDTDVQDYYKLDDDAKRLKQKKLRDAWRRDKYQLRKLRRGHFDAAVRAAQAAAFAAGEPIPVIESDEEQQMGGTIVSKAKHSPVKGNASTRGGKAPNVVRRAANGKVAGSAAAAVETEAEPMKTRSQGQATRGKAAVPPARGSASASPIKRIPGKFGPPSRVGGAPASPAAAAAAKAKAAAAAAAAASTAASSTSSPAKPASSAASKVMPYFRQPGSQADAIVISDSSDEDQDKKPAMSKKPVEGKVANPPAKAEQSNGAPQQAVASGSQPGPSAKGPSPPATVPKAPLPFKAQPEPITAVDSPARKAAQELAITVGQEMSALNATAAAAAAAEARRLKVEDDSASALFREATGGEDEIATAAYEHSPALQRAMEAAKRLAASKKREAEELAGAASGAGGMGTTAAVNGSQSAAGPGVTSQSAAVNSVVPLPNGSTVTAVPVVSEAAAPPSAPITSEAARTEPQPAQASTSAAAALDTSPMVVQEEAAPAKMTPSPSPKVEDEPVRIVVKVEPQARVQPSVPAVEPEPTVAAAGTSTLVPEPQERKPTPQEYEAATQLQQGPEQPSTRNGPEASASASASQMSELAVSVSDAQPAIVAASVANVQPAVIATSAPDSQSVAAGAPVADTQPAIIAEPAAPHAGDGMLELSPEPEGADEEMEDNFGGAGFDFNMDVPVFDGPLDGQPMSEGPSQVEQQQPQQQQSAAEPMITSPASPPVRVKADRDGDEDDLWGDDDEQGAAGGSEGVGAGQASSSSLAKDISAAAGQNHASRSESPPRRVKEEVREQGVPVQAAADAPAPAPISTSAPASTSTSAPAPEPAAAAATEANKEAEGSQATEETHAPGSFKGAHHKNADGTHILNDDEELQKFLPKVAPAAGGTGRGGPPRRPRSIPGAAAMSSRIGTGPPPRPIPPTSSATISHAHAAVSHAPLLTNQASKPAQPGHDDRARFETIGSGWGEDDDASGAPAPAVAPVSNGGGHEPQHRMPATAPALAVNGNAQQFQAPAAAPAPAPEPVVEDSSAAHDWGADWGADEPESEAPVAATAGSWGDPATAANIQGMHRPNSSGNGVGVGGQQPPPFQQSQQPQQQQRQSLGGGRPEQGQGWANAPGAQPRRQSSGGGRPPNINPNAVGGGWGSGAANQPQASNWDAGYQGPGPGHNGGAPGRGGFRGGRGGGPGNTYQGNTGRTPPGAGWGNGGRTPGHASQGGRTPSGWHSGRTTPGNPSSGNRTPGPSNWGADGPGESVAMNISIDAGNVPQQYVQQAAPHMGGGNGMHPGMQNQAQIQMQQQMMAQLAFQQQQLVRVPPPVDYRSLLTPFAQKKFDKWYADSELENKLSIAHDATRAVLQFNVNDELLKKIGNSYSFLFKGKGGMETKMAASMVKCSKGGFRANLDFRDDAFWSKDAVIGIWRAAQETLLTSTLPDAVAPFLNRAKRHRKLTFMIFGSEQPEVECKRDFEVVFPWGKRGGTLTLSLSGLLHHAYHADTKANGAGSSMTLWKLALRPPKNWRVVVHPWVVAVIRLCAEEKSKELFDAIGFDFPIESRWLKELPDRVEKRIKEMEVADTSCGYGADLPEHESVADLVAAVDRELMSSMHKLEMNRWDTERFAVVLAEGGLLHKLEEETKAGVEVLRMDELKAFWATVLN</sequence>
<keyword evidence="3" id="KW-1185">Reference proteome</keyword>
<feature type="compositionally biased region" description="Polar residues" evidence="1">
    <location>
        <begin position="535"/>
        <end position="545"/>
    </location>
</feature>
<feature type="compositionally biased region" description="Polar residues" evidence="1">
    <location>
        <begin position="836"/>
        <end position="849"/>
    </location>
</feature>
<name>A0A177TFU7_9BASI</name>
<feature type="compositionally biased region" description="Polar residues" evidence="1">
    <location>
        <begin position="1497"/>
        <end position="1513"/>
    </location>
</feature>
<feature type="compositionally biased region" description="Polar residues" evidence="1">
    <location>
        <begin position="32"/>
        <end position="44"/>
    </location>
</feature>
<evidence type="ECO:0000256" key="1">
    <source>
        <dbReference type="SAM" id="MobiDB-lite"/>
    </source>
</evidence>
<dbReference type="InterPro" id="IPR016197">
    <property type="entry name" value="Chromo-like_dom_sf"/>
</dbReference>
<feature type="compositionally biased region" description="Low complexity" evidence="1">
    <location>
        <begin position="1361"/>
        <end position="1373"/>
    </location>
</feature>
<feature type="region of interest" description="Disordered" evidence="1">
    <location>
        <begin position="1"/>
        <end position="154"/>
    </location>
</feature>
<reference evidence="2" key="2">
    <citation type="journal article" date="2019" name="IMA Fungus">
        <title>Genome sequencing and comparison of five Tilletia species to identify candidate genes for the detection of regulated species infecting wheat.</title>
        <authorList>
            <person name="Nguyen H.D.T."/>
            <person name="Sultana T."/>
            <person name="Kesanakurti P."/>
            <person name="Hambleton S."/>
        </authorList>
    </citation>
    <scope>NUCLEOTIDE SEQUENCE</scope>
    <source>
        <strain evidence="2">DAOMC 236416</strain>
    </source>
</reference>
<feature type="region of interest" description="Disordered" evidence="1">
    <location>
        <begin position="730"/>
        <end position="870"/>
    </location>
</feature>
<feature type="compositionally biased region" description="Low complexity" evidence="1">
    <location>
        <begin position="1194"/>
        <end position="1209"/>
    </location>
</feature>
<feature type="compositionally biased region" description="Gly residues" evidence="1">
    <location>
        <begin position="1019"/>
        <end position="1028"/>
    </location>
</feature>
<feature type="compositionally biased region" description="Low complexity" evidence="1">
    <location>
        <begin position="1171"/>
        <end position="1184"/>
    </location>
</feature>
<feature type="region of interest" description="Disordered" evidence="1">
    <location>
        <begin position="505"/>
        <end position="586"/>
    </location>
</feature>
<feature type="compositionally biased region" description="Gly residues" evidence="1">
    <location>
        <begin position="1433"/>
        <end position="1458"/>
    </location>
</feature>
<feature type="compositionally biased region" description="Low complexity" evidence="1">
    <location>
        <begin position="967"/>
        <end position="987"/>
    </location>
</feature>
<accession>A0A177TFU7</accession>
<feature type="compositionally biased region" description="Low complexity" evidence="1">
    <location>
        <begin position="730"/>
        <end position="755"/>
    </location>
</feature>
<feature type="region of interest" description="Disordered" evidence="1">
    <location>
        <begin position="931"/>
        <end position="1526"/>
    </location>
</feature>
<dbReference type="SUPFAM" id="SSF54160">
    <property type="entry name" value="Chromo domain-like"/>
    <property type="match status" value="1"/>
</dbReference>
<feature type="compositionally biased region" description="Low complexity" evidence="1">
    <location>
        <begin position="799"/>
        <end position="813"/>
    </location>
</feature>
<feature type="region of interest" description="Disordered" evidence="1">
    <location>
        <begin position="258"/>
        <end position="279"/>
    </location>
</feature>
<feature type="region of interest" description="Disordered" evidence="1">
    <location>
        <begin position="167"/>
        <end position="195"/>
    </location>
</feature>
<feature type="compositionally biased region" description="Low complexity" evidence="1">
    <location>
        <begin position="546"/>
        <end position="557"/>
    </location>
</feature>
<feature type="compositionally biased region" description="Basic and acidic residues" evidence="1">
    <location>
        <begin position="512"/>
        <end position="524"/>
    </location>
</feature>
<evidence type="ECO:0000313" key="3">
    <source>
        <dbReference type="Proteomes" id="UP000077521"/>
    </source>
</evidence>
<feature type="region of interest" description="Disordered" evidence="1">
    <location>
        <begin position="390"/>
        <end position="447"/>
    </location>
</feature>
<comment type="caution">
    <text evidence="2">The sequence shown here is derived from an EMBL/GenBank/DDBJ whole genome shotgun (WGS) entry which is preliminary data.</text>
</comment>
<protein>
    <submittedName>
        <fullName evidence="2">Uncharacterized protein</fullName>
    </submittedName>
</protein>
<dbReference type="PANTHER" id="PTHR48125">
    <property type="entry name" value="LP07818P1"/>
    <property type="match status" value="1"/>
</dbReference>
<feature type="compositionally biased region" description="Basic and acidic residues" evidence="1">
    <location>
        <begin position="1050"/>
        <end position="1065"/>
    </location>
</feature>
<dbReference type="EMBL" id="LWDF02000283">
    <property type="protein sequence ID" value="KAE8250812.1"/>
    <property type="molecule type" value="Genomic_DNA"/>
</dbReference>